<sequence>MNTSKINHDIRSNQGRTIYMPEYCEGEEGFGNLAIPNPNVLDSAQKYPHGTAFRAGERTWFYSQYKGTINPNGSKVLTQEAAGYYMYGKGLAGYAYQQDYAASNIYGVEGEDKLYIITAQVSGGGVDERANNVYAGGTWTVYDTTHTYNKAMGGRVIEQAYSATTLVVGGHSITTPSILTLDQDLVANVTWGTATGTVMPNKWKLAVYGGSQANGRYMPILGASNVGNISTYNQWLWLQTHGEIMIVHVSSDLFGDVEGYVKAVWNSDGSIDPAKYGTAYTRQTAGFVASNSMSETNTATSESYPIVYLTMIP</sequence>
<comment type="caution">
    <text evidence="1">The sequence shown here is derived from an EMBL/GenBank/DDBJ whole genome shotgun (WGS) entry which is preliminary data.</text>
</comment>
<dbReference type="EMBL" id="LAZR01006625">
    <property type="protein sequence ID" value="KKM90795.1"/>
    <property type="molecule type" value="Genomic_DNA"/>
</dbReference>
<name>A0A0F9NPQ3_9ZZZZ</name>
<dbReference type="AlphaFoldDB" id="A0A0F9NPQ3"/>
<protein>
    <submittedName>
        <fullName evidence="1">Uncharacterized protein</fullName>
    </submittedName>
</protein>
<reference evidence="1" key="1">
    <citation type="journal article" date="2015" name="Nature">
        <title>Complex archaea that bridge the gap between prokaryotes and eukaryotes.</title>
        <authorList>
            <person name="Spang A."/>
            <person name="Saw J.H."/>
            <person name="Jorgensen S.L."/>
            <person name="Zaremba-Niedzwiedzka K."/>
            <person name="Martijn J."/>
            <person name="Lind A.E."/>
            <person name="van Eijk R."/>
            <person name="Schleper C."/>
            <person name="Guy L."/>
            <person name="Ettema T.J."/>
        </authorList>
    </citation>
    <scope>NUCLEOTIDE SEQUENCE</scope>
</reference>
<proteinExistence type="predicted"/>
<organism evidence="1">
    <name type="scientific">marine sediment metagenome</name>
    <dbReference type="NCBI Taxonomy" id="412755"/>
    <lineage>
        <taxon>unclassified sequences</taxon>
        <taxon>metagenomes</taxon>
        <taxon>ecological metagenomes</taxon>
    </lineage>
</organism>
<gene>
    <name evidence="1" type="ORF">LCGC14_1234980</name>
</gene>
<evidence type="ECO:0000313" key="1">
    <source>
        <dbReference type="EMBL" id="KKM90795.1"/>
    </source>
</evidence>
<accession>A0A0F9NPQ3</accession>